<sequence>MSTLPTSRDKDTYKVRNWKAYNSNLRKRGSLRQYLEDSVLKDCPVSFQNRFTEKSVNLLWNYQVNQGYLVW</sequence>
<organism evidence="1">
    <name type="scientific">termite gut metagenome</name>
    <dbReference type="NCBI Taxonomy" id="433724"/>
    <lineage>
        <taxon>unclassified sequences</taxon>
        <taxon>metagenomes</taxon>
        <taxon>organismal metagenomes</taxon>
    </lineage>
</organism>
<reference evidence="1" key="1">
    <citation type="submission" date="2019-03" db="EMBL/GenBank/DDBJ databases">
        <title>Single cell metagenomics reveals metabolic interactions within the superorganism composed of flagellate Streblomastix strix and complex community of Bacteroidetes bacteria on its surface.</title>
        <authorList>
            <person name="Treitli S.C."/>
            <person name="Kolisko M."/>
            <person name="Husnik F."/>
            <person name="Keeling P."/>
            <person name="Hampl V."/>
        </authorList>
    </citation>
    <scope>NUCLEOTIDE SEQUENCE</scope>
    <source>
        <strain evidence="1">STM</strain>
    </source>
</reference>
<accession>A0A5J4Q517</accession>
<gene>
    <name evidence="1" type="ORF">EZS27_032995</name>
</gene>
<dbReference type="AlphaFoldDB" id="A0A5J4Q517"/>
<name>A0A5J4Q517_9ZZZZ</name>
<comment type="caution">
    <text evidence="1">The sequence shown here is derived from an EMBL/GenBank/DDBJ whole genome shotgun (WGS) entry which is preliminary data.</text>
</comment>
<evidence type="ECO:0000313" key="1">
    <source>
        <dbReference type="EMBL" id="KAA6316737.1"/>
    </source>
</evidence>
<protein>
    <recommendedName>
        <fullName evidence="2">Transposase DDE domain-containing protein</fullName>
    </recommendedName>
</protein>
<evidence type="ECO:0008006" key="2">
    <source>
        <dbReference type="Google" id="ProtNLM"/>
    </source>
</evidence>
<dbReference type="EMBL" id="SNRY01004774">
    <property type="protein sequence ID" value="KAA6316737.1"/>
    <property type="molecule type" value="Genomic_DNA"/>
</dbReference>
<proteinExistence type="predicted"/>